<evidence type="ECO:0000313" key="5">
    <source>
        <dbReference type="Proteomes" id="UP000188879"/>
    </source>
</evidence>
<protein>
    <recommendedName>
        <fullName evidence="3">N-acetyltransferase domain-containing protein</fullName>
    </recommendedName>
</protein>
<dbReference type="PANTHER" id="PTHR43877">
    <property type="entry name" value="AMINOALKYLPHOSPHONATE N-ACETYLTRANSFERASE-RELATED-RELATED"/>
    <property type="match status" value="1"/>
</dbReference>
<feature type="domain" description="N-acetyltransferase" evidence="3">
    <location>
        <begin position="1"/>
        <end position="171"/>
    </location>
</feature>
<proteinExistence type="predicted"/>
<dbReference type="SUPFAM" id="SSF55729">
    <property type="entry name" value="Acyl-CoA N-acyltransferases (Nat)"/>
    <property type="match status" value="1"/>
</dbReference>
<organism evidence="4 5">
    <name type="scientific">Teichococcus deserti</name>
    <dbReference type="NCBI Taxonomy" id="1817963"/>
    <lineage>
        <taxon>Bacteria</taxon>
        <taxon>Pseudomonadati</taxon>
        <taxon>Pseudomonadota</taxon>
        <taxon>Alphaproteobacteria</taxon>
        <taxon>Acetobacterales</taxon>
        <taxon>Roseomonadaceae</taxon>
        <taxon>Roseomonas</taxon>
    </lineage>
</organism>
<evidence type="ECO:0000313" key="4">
    <source>
        <dbReference type="EMBL" id="ONG54971.1"/>
    </source>
</evidence>
<dbReference type="InterPro" id="IPR000182">
    <property type="entry name" value="GNAT_dom"/>
</dbReference>
<dbReference type="OrthoDB" id="3389160at2"/>
<gene>
    <name evidence="4" type="ORF">BKE38_09570</name>
</gene>
<dbReference type="AlphaFoldDB" id="A0A1V2H3G1"/>
<keyword evidence="5" id="KW-1185">Reference proteome</keyword>
<name>A0A1V2H3G1_9PROT</name>
<keyword evidence="2" id="KW-0012">Acyltransferase</keyword>
<keyword evidence="1" id="KW-0808">Transferase</keyword>
<dbReference type="Gene3D" id="3.40.630.30">
    <property type="match status" value="1"/>
</dbReference>
<dbReference type="InterPro" id="IPR050832">
    <property type="entry name" value="Bact_Acetyltransf"/>
</dbReference>
<dbReference type="Pfam" id="PF00583">
    <property type="entry name" value="Acetyltransf_1"/>
    <property type="match status" value="1"/>
</dbReference>
<evidence type="ECO:0000256" key="1">
    <source>
        <dbReference type="ARBA" id="ARBA00022679"/>
    </source>
</evidence>
<dbReference type="CDD" id="cd04301">
    <property type="entry name" value="NAT_SF"/>
    <property type="match status" value="1"/>
</dbReference>
<dbReference type="PROSITE" id="PS51186">
    <property type="entry name" value="GNAT"/>
    <property type="match status" value="1"/>
</dbReference>
<dbReference type="Proteomes" id="UP000188879">
    <property type="component" value="Unassembled WGS sequence"/>
</dbReference>
<dbReference type="RefSeq" id="WP_076957128.1">
    <property type="nucleotide sequence ID" value="NZ_MLCO01000077.1"/>
</dbReference>
<sequence>MIIEELTAEGLPAALPQLAALLEACVAAGASIGFLHPMAPGEAADWWRGLEGSLRDGSRRVLLARNGEEIVGTGSLALAGLPNGRHRAEVAKLMVHPEARRQGIARRILGALDGVAREEGRHLLVLDTRAGDSGEPLYRSLGWVEAGSIPGYALASEGPADATVFYYRALPR</sequence>
<dbReference type="GO" id="GO:0016747">
    <property type="term" value="F:acyltransferase activity, transferring groups other than amino-acyl groups"/>
    <property type="evidence" value="ECO:0007669"/>
    <property type="project" value="InterPro"/>
</dbReference>
<dbReference type="InterPro" id="IPR016181">
    <property type="entry name" value="Acyl_CoA_acyltransferase"/>
</dbReference>
<dbReference type="EMBL" id="MLCO01000077">
    <property type="protein sequence ID" value="ONG54971.1"/>
    <property type="molecule type" value="Genomic_DNA"/>
</dbReference>
<evidence type="ECO:0000259" key="3">
    <source>
        <dbReference type="PROSITE" id="PS51186"/>
    </source>
</evidence>
<comment type="caution">
    <text evidence="4">The sequence shown here is derived from an EMBL/GenBank/DDBJ whole genome shotgun (WGS) entry which is preliminary data.</text>
</comment>
<reference evidence="4 5" key="1">
    <citation type="submission" date="2016-10" db="EMBL/GenBank/DDBJ databases">
        <title>Draft Genome sequence of Roseomonas sp. strain M3.</title>
        <authorList>
            <person name="Subhash Y."/>
            <person name="Lee S."/>
        </authorList>
    </citation>
    <scope>NUCLEOTIDE SEQUENCE [LARGE SCALE GENOMIC DNA]</scope>
    <source>
        <strain evidence="4 5">M3</strain>
    </source>
</reference>
<evidence type="ECO:0000256" key="2">
    <source>
        <dbReference type="ARBA" id="ARBA00023315"/>
    </source>
</evidence>
<accession>A0A1V2H3G1</accession>